<dbReference type="CDD" id="cd12107">
    <property type="entry name" value="Hemerythrin"/>
    <property type="match status" value="1"/>
</dbReference>
<name>A0ABZ2Y3Q4_9FIRM</name>
<dbReference type="NCBIfam" id="NF033749">
    <property type="entry name" value="bact_hemeryth"/>
    <property type="match status" value="1"/>
</dbReference>
<dbReference type="InterPro" id="IPR035938">
    <property type="entry name" value="Hemerythrin-like_sf"/>
</dbReference>
<evidence type="ECO:0000313" key="5">
    <source>
        <dbReference type="EMBL" id="WZL69987.1"/>
    </source>
</evidence>
<keyword evidence="3" id="KW-0408">Iron</keyword>
<dbReference type="InterPro" id="IPR012827">
    <property type="entry name" value="Hemerythrin_metal-bd"/>
</dbReference>
<evidence type="ECO:0000313" key="6">
    <source>
        <dbReference type="Proteomes" id="UP001486565"/>
    </source>
</evidence>
<dbReference type="Proteomes" id="UP001486565">
    <property type="component" value="Chromosome"/>
</dbReference>
<evidence type="ECO:0000256" key="2">
    <source>
        <dbReference type="ARBA" id="ARBA00022723"/>
    </source>
</evidence>
<evidence type="ECO:0000256" key="3">
    <source>
        <dbReference type="ARBA" id="ARBA00023004"/>
    </source>
</evidence>
<gene>
    <name evidence="5" type="ORF">QBE51_00200</name>
</gene>
<keyword evidence="2" id="KW-0479">Metal-binding</keyword>
<dbReference type="NCBIfam" id="TIGR02481">
    <property type="entry name" value="hemeryth_dom"/>
    <property type="match status" value="1"/>
</dbReference>
<dbReference type="InterPro" id="IPR050669">
    <property type="entry name" value="Hemerythrin"/>
</dbReference>
<dbReference type="PANTHER" id="PTHR37164">
    <property type="entry name" value="BACTERIOHEMERYTHRIN"/>
    <property type="match status" value="1"/>
</dbReference>
<proteinExistence type="inferred from homology"/>
<dbReference type="Gene3D" id="1.20.120.50">
    <property type="entry name" value="Hemerythrin-like"/>
    <property type="match status" value="1"/>
</dbReference>
<sequence length="133" mass="16115">MFLWKDEFSCNVDLIDSQHKQLLEIGSKLYNIVRLGDKYDHYDEILESLHELADYTIYHFNSEEELMLSSNYLRYFSHKQEHQKFIDKVNDVLRQDIDEKQKKITMDIIIFIADWIENHILKHDVEFGKFLNS</sequence>
<dbReference type="EMBL" id="CP121687">
    <property type="protein sequence ID" value="WZL69987.1"/>
    <property type="molecule type" value="Genomic_DNA"/>
</dbReference>
<dbReference type="PROSITE" id="PS00550">
    <property type="entry name" value="HEMERYTHRINS"/>
    <property type="match status" value="1"/>
</dbReference>
<reference evidence="5 6" key="1">
    <citation type="submission" date="2023-03" db="EMBL/GenBank/DDBJ databases">
        <title>Novel Species.</title>
        <authorList>
            <person name="Ma S."/>
        </authorList>
    </citation>
    <scope>NUCLEOTIDE SEQUENCE [LARGE SCALE GENOMIC DNA]</scope>
    <source>
        <strain evidence="5 6">LIND6LT2</strain>
    </source>
</reference>
<keyword evidence="6" id="KW-1185">Reference proteome</keyword>
<dbReference type="SUPFAM" id="SSF47188">
    <property type="entry name" value="Hemerythrin-like"/>
    <property type="match status" value="1"/>
</dbReference>
<protein>
    <submittedName>
        <fullName evidence="5">Bacteriohemerythrin</fullName>
    </submittedName>
</protein>
<comment type="similarity">
    <text evidence="1">Belongs to the hemerythrin family.</text>
</comment>
<dbReference type="InterPro" id="IPR012312">
    <property type="entry name" value="Hemerythrin-like"/>
</dbReference>
<accession>A0ABZ2Y3Q4</accession>
<dbReference type="RefSeq" id="WP_341876950.1">
    <property type="nucleotide sequence ID" value="NZ_CP121687.1"/>
</dbReference>
<evidence type="ECO:0000256" key="1">
    <source>
        <dbReference type="ARBA" id="ARBA00010587"/>
    </source>
</evidence>
<organism evidence="5 6">
    <name type="scientific">Defluviitalea saccharophila</name>
    <dbReference type="NCBI Taxonomy" id="879970"/>
    <lineage>
        <taxon>Bacteria</taxon>
        <taxon>Bacillati</taxon>
        <taxon>Bacillota</taxon>
        <taxon>Clostridia</taxon>
        <taxon>Lachnospirales</taxon>
        <taxon>Defluviitaleaceae</taxon>
        <taxon>Defluviitalea</taxon>
    </lineage>
</organism>
<feature type="domain" description="Hemerythrin-like" evidence="4">
    <location>
        <begin position="12"/>
        <end position="124"/>
    </location>
</feature>
<dbReference type="Pfam" id="PF01814">
    <property type="entry name" value="Hemerythrin"/>
    <property type="match status" value="1"/>
</dbReference>
<dbReference type="PANTHER" id="PTHR37164:SF1">
    <property type="entry name" value="BACTERIOHEMERYTHRIN"/>
    <property type="match status" value="1"/>
</dbReference>
<evidence type="ECO:0000259" key="4">
    <source>
        <dbReference type="Pfam" id="PF01814"/>
    </source>
</evidence>
<dbReference type="InterPro" id="IPR016131">
    <property type="entry name" value="Haemerythrin_Fe_BS"/>
</dbReference>